<dbReference type="InterPro" id="IPR011928">
    <property type="entry name" value="Phage_phiJL001_Gp84"/>
</dbReference>
<evidence type="ECO:0000313" key="3">
    <source>
        <dbReference type="Proteomes" id="UP000569732"/>
    </source>
</evidence>
<keyword evidence="3" id="KW-1185">Reference proteome</keyword>
<dbReference type="Pfam" id="PF09931">
    <property type="entry name" value="Phage_phiJL001_Gp84_N"/>
    <property type="match status" value="1"/>
</dbReference>
<sequence>MSYDLIETSSDDGQPLELYEFGQGVQRWYFTSSEHEIIYQSKTYVPAPIKRSSVNVTDDIFKAALKLTFPRDNELARQFLGFSPELPTTVTIFRGHWEDDDYIVYWKGRVSGAKGSGSTITLECESVFTSIQRPGLRAKYQRMCRHVLYDHKCRVNQKQFEVKAVVQNINGTHLTLTETSRYQAGWFTGGMIKTEDDAVRFVSSHNGSDLIITRPFHDVKPNTTVKLYPGCNHLSDTCLNKFNNLDNYGGFPHIPTRNPFDGSSII</sequence>
<dbReference type="NCBIfam" id="TIGR02218">
    <property type="entry name" value="phg_TIGR02218"/>
    <property type="match status" value="1"/>
</dbReference>
<organism evidence="2 3">
    <name type="scientific">Spartinivicinus marinus</name>
    <dbReference type="NCBI Taxonomy" id="2994442"/>
    <lineage>
        <taxon>Bacteria</taxon>
        <taxon>Pseudomonadati</taxon>
        <taxon>Pseudomonadota</taxon>
        <taxon>Gammaproteobacteria</taxon>
        <taxon>Oceanospirillales</taxon>
        <taxon>Zooshikellaceae</taxon>
        <taxon>Spartinivicinus</taxon>
    </lineage>
</organism>
<evidence type="ECO:0000313" key="2">
    <source>
        <dbReference type="EMBL" id="NYZ69102.1"/>
    </source>
</evidence>
<dbReference type="InterPro" id="IPR018964">
    <property type="entry name" value="Phage_phiJL001_Gp84_C"/>
</dbReference>
<dbReference type="AlphaFoldDB" id="A0A853IB94"/>
<dbReference type="Pfam" id="PF09356">
    <property type="entry name" value="Phage_BR0599"/>
    <property type="match status" value="1"/>
</dbReference>
<comment type="caution">
    <text evidence="2">The sequence shown here is derived from an EMBL/GenBank/DDBJ whole genome shotgun (WGS) entry which is preliminary data.</text>
</comment>
<accession>A0A853IB94</accession>
<feature type="domain" description="Bacteriophage phiJL001 Gp84 C-terminal" evidence="1">
    <location>
        <begin position="185"/>
        <end position="257"/>
    </location>
</feature>
<gene>
    <name evidence="2" type="ORF">H0A36_24075</name>
</gene>
<proteinExistence type="predicted"/>
<dbReference type="RefSeq" id="WP_180571102.1">
    <property type="nucleotide sequence ID" value="NZ_JACCKB010000061.1"/>
</dbReference>
<dbReference type="EMBL" id="JACCKB010000061">
    <property type="protein sequence ID" value="NYZ69102.1"/>
    <property type="molecule type" value="Genomic_DNA"/>
</dbReference>
<name>A0A853IB94_9GAMM</name>
<dbReference type="Proteomes" id="UP000569732">
    <property type="component" value="Unassembled WGS sequence"/>
</dbReference>
<reference evidence="2 3" key="1">
    <citation type="submission" date="2020-07" db="EMBL/GenBank/DDBJ databases">
        <title>Endozoicomonas sp. nov., isolated from sediment.</title>
        <authorList>
            <person name="Gu T."/>
        </authorList>
    </citation>
    <scope>NUCLEOTIDE SEQUENCE [LARGE SCALE GENOMIC DNA]</scope>
    <source>
        <strain evidence="2 3">SM1973</strain>
    </source>
</reference>
<evidence type="ECO:0000259" key="1">
    <source>
        <dbReference type="Pfam" id="PF09356"/>
    </source>
</evidence>
<protein>
    <submittedName>
        <fullName evidence="2">Phage BR0599 family protein</fullName>
    </submittedName>
</protein>